<dbReference type="WBParaSite" id="RSKR_0000372700.1">
    <property type="protein sequence ID" value="RSKR_0000372700.1"/>
    <property type="gene ID" value="RSKR_0000372700"/>
</dbReference>
<accession>A0AC35TSA9</accession>
<reference evidence="2" key="1">
    <citation type="submission" date="2016-11" db="UniProtKB">
        <authorList>
            <consortium name="WormBaseParasite"/>
        </authorList>
    </citation>
    <scope>IDENTIFICATION</scope>
    <source>
        <strain evidence="2">KR3021</strain>
    </source>
</reference>
<evidence type="ECO:0000313" key="1">
    <source>
        <dbReference type="Proteomes" id="UP000095286"/>
    </source>
</evidence>
<proteinExistence type="predicted"/>
<protein>
    <submittedName>
        <fullName evidence="2">Secreted protein</fullName>
    </submittedName>
</protein>
<sequence length="131" mass="14727">MQSTKVLICFLAIAAIAVSAYSSDRNLDQNDINQKEFMTLDVSADEKATKAMFKIISDVLPRLFKLLAKLGPKDEEKRMFAEDDKKAVAEKSGWHLHLDQSQLEMITKELFALIDKITKSPIKAEIKLSGL</sequence>
<name>A0AC35TSA9_9BILA</name>
<dbReference type="Proteomes" id="UP000095286">
    <property type="component" value="Unplaced"/>
</dbReference>
<organism evidence="1 2">
    <name type="scientific">Rhabditophanes sp. KR3021</name>
    <dbReference type="NCBI Taxonomy" id="114890"/>
    <lineage>
        <taxon>Eukaryota</taxon>
        <taxon>Metazoa</taxon>
        <taxon>Ecdysozoa</taxon>
        <taxon>Nematoda</taxon>
        <taxon>Chromadorea</taxon>
        <taxon>Rhabditida</taxon>
        <taxon>Tylenchina</taxon>
        <taxon>Panagrolaimomorpha</taxon>
        <taxon>Strongyloidoidea</taxon>
        <taxon>Alloionematidae</taxon>
        <taxon>Rhabditophanes</taxon>
    </lineage>
</organism>
<evidence type="ECO:0000313" key="2">
    <source>
        <dbReference type="WBParaSite" id="RSKR_0000372700.1"/>
    </source>
</evidence>